<dbReference type="GO" id="GO:0004523">
    <property type="term" value="F:RNA-DNA hybrid ribonuclease activity"/>
    <property type="evidence" value="ECO:0007669"/>
    <property type="project" value="InterPro"/>
</dbReference>
<protein>
    <recommendedName>
        <fullName evidence="1">RNase H type-1 domain-containing protein</fullName>
    </recommendedName>
</protein>
<sequence>MNILHKLKSLSVSYRIHLQWIPSHVNIQGNEIADGLAKASADDSSVPSARLTYLELFSRAKSRNKAIWLIPPGGIVKKSDLKRKHSQVASDERLTSSVLIQTYPDTPRKRLRTASSDASLAIVQDASTSEEHLPSARFQA</sequence>
<reference evidence="2 3" key="1">
    <citation type="journal article" date="2019" name="Sci. Rep.">
        <title>Orb-weaving spider Araneus ventricosus genome elucidates the spidroin gene catalogue.</title>
        <authorList>
            <person name="Kono N."/>
            <person name="Nakamura H."/>
            <person name="Ohtoshi R."/>
            <person name="Moran D.A.P."/>
            <person name="Shinohara A."/>
            <person name="Yoshida Y."/>
            <person name="Fujiwara M."/>
            <person name="Mori M."/>
            <person name="Tomita M."/>
            <person name="Arakawa K."/>
        </authorList>
    </citation>
    <scope>NUCLEOTIDE SEQUENCE [LARGE SCALE GENOMIC DNA]</scope>
</reference>
<dbReference type="AlphaFoldDB" id="A0A4Y2NM09"/>
<comment type="caution">
    <text evidence="2">The sequence shown here is derived from an EMBL/GenBank/DDBJ whole genome shotgun (WGS) entry which is preliminary data.</text>
</comment>
<dbReference type="PROSITE" id="PS50879">
    <property type="entry name" value="RNASE_H_1"/>
    <property type="match status" value="1"/>
</dbReference>
<dbReference type="InterPro" id="IPR036397">
    <property type="entry name" value="RNaseH_sf"/>
</dbReference>
<organism evidence="2 3">
    <name type="scientific">Araneus ventricosus</name>
    <name type="common">Orbweaver spider</name>
    <name type="synonym">Epeira ventricosa</name>
    <dbReference type="NCBI Taxonomy" id="182803"/>
    <lineage>
        <taxon>Eukaryota</taxon>
        <taxon>Metazoa</taxon>
        <taxon>Ecdysozoa</taxon>
        <taxon>Arthropoda</taxon>
        <taxon>Chelicerata</taxon>
        <taxon>Arachnida</taxon>
        <taxon>Araneae</taxon>
        <taxon>Araneomorphae</taxon>
        <taxon>Entelegynae</taxon>
        <taxon>Araneoidea</taxon>
        <taxon>Araneidae</taxon>
        <taxon>Araneus</taxon>
    </lineage>
</organism>
<dbReference type="Gene3D" id="3.30.420.10">
    <property type="entry name" value="Ribonuclease H-like superfamily/Ribonuclease H"/>
    <property type="match status" value="1"/>
</dbReference>
<gene>
    <name evidence="2" type="ORF">AVEN_186379_1</name>
</gene>
<dbReference type="Proteomes" id="UP000499080">
    <property type="component" value="Unassembled WGS sequence"/>
</dbReference>
<feature type="domain" description="RNase H type-1" evidence="1">
    <location>
        <begin position="1"/>
        <end position="42"/>
    </location>
</feature>
<dbReference type="EMBL" id="BGPR01009281">
    <property type="protein sequence ID" value="GBN39057.1"/>
    <property type="molecule type" value="Genomic_DNA"/>
</dbReference>
<accession>A0A4Y2NM09</accession>
<keyword evidence="3" id="KW-1185">Reference proteome</keyword>
<dbReference type="OrthoDB" id="3265515at2759"/>
<dbReference type="InterPro" id="IPR012337">
    <property type="entry name" value="RNaseH-like_sf"/>
</dbReference>
<dbReference type="InterPro" id="IPR002156">
    <property type="entry name" value="RNaseH_domain"/>
</dbReference>
<evidence type="ECO:0000313" key="2">
    <source>
        <dbReference type="EMBL" id="GBN39057.1"/>
    </source>
</evidence>
<evidence type="ECO:0000313" key="3">
    <source>
        <dbReference type="Proteomes" id="UP000499080"/>
    </source>
</evidence>
<proteinExistence type="predicted"/>
<dbReference type="SUPFAM" id="SSF53098">
    <property type="entry name" value="Ribonuclease H-like"/>
    <property type="match status" value="1"/>
</dbReference>
<evidence type="ECO:0000259" key="1">
    <source>
        <dbReference type="PROSITE" id="PS50879"/>
    </source>
</evidence>
<name>A0A4Y2NM09_ARAVE</name>
<dbReference type="GO" id="GO:0003676">
    <property type="term" value="F:nucleic acid binding"/>
    <property type="evidence" value="ECO:0007669"/>
    <property type="project" value="InterPro"/>
</dbReference>